<dbReference type="EMBL" id="SDWY01000002">
    <property type="protein sequence ID" value="MDN6900155.1"/>
    <property type="molecule type" value="Genomic_DNA"/>
</dbReference>
<keyword evidence="1 6" id="KW-0436">Ligase</keyword>
<comment type="function">
    <text evidence="6">Ligates lysine onto the cytidine present at position 34 of the AUA codon-specific tRNA(Ile) that contains the anticodon CAU, in an ATP-dependent manner. Cytidine is converted to lysidine, thus changing the amino acid specificity of the tRNA from methionine to isoleucine.</text>
</comment>
<evidence type="ECO:0000256" key="6">
    <source>
        <dbReference type="HAMAP-Rule" id="MF_01161"/>
    </source>
</evidence>
<dbReference type="GO" id="GO:0032267">
    <property type="term" value="F:tRNA(Ile)-lysidine synthase activity"/>
    <property type="evidence" value="ECO:0007669"/>
    <property type="project" value="UniProtKB-EC"/>
</dbReference>
<comment type="catalytic activity">
    <reaction evidence="5 6">
        <text>cytidine(34) in tRNA(Ile2) + L-lysine + ATP = lysidine(34) in tRNA(Ile2) + AMP + diphosphate + H(+)</text>
        <dbReference type="Rhea" id="RHEA:43744"/>
        <dbReference type="Rhea" id="RHEA-COMP:10625"/>
        <dbReference type="Rhea" id="RHEA-COMP:10670"/>
        <dbReference type="ChEBI" id="CHEBI:15378"/>
        <dbReference type="ChEBI" id="CHEBI:30616"/>
        <dbReference type="ChEBI" id="CHEBI:32551"/>
        <dbReference type="ChEBI" id="CHEBI:33019"/>
        <dbReference type="ChEBI" id="CHEBI:82748"/>
        <dbReference type="ChEBI" id="CHEBI:83665"/>
        <dbReference type="ChEBI" id="CHEBI:456215"/>
        <dbReference type="EC" id="6.3.4.19"/>
    </reaction>
</comment>
<evidence type="ECO:0000259" key="7">
    <source>
        <dbReference type="Pfam" id="PF01171"/>
    </source>
</evidence>
<keyword evidence="6" id="KW-0963">Cytoplasm</keyword>
<evidence type="ECO:0000256" key="3">
    <source>
        <dbReference type="ARBA" id="ARBA00022741"/>
    </source>
</evidence>
<feature type="domain" description="tRNA(Ile)-lysidine/2-thiocytidine synthase N-terminal" evidence="7">
    <location>
        <begin position="24"/>
        <end position="207"/>
    </location>
</feature>
<evidence type="ECO:0000256" key="4">
    <source>
        <dbReference type="ARBA" id="ARBA00022840"/>
    </source>
</evidence>
<dbReference type="Proteomes" id="UP001167919">
    <property type="component" value="Unassembled WGS sequence"/>
</dbReference>
<dbReference type="GO" id="GO:0006400">
    <property type="term" value="P:tRNA modification"/>
    <property type="evidence" value="ECO:0007669"/>
    <property type="project" value="UniProtKB-UniRule"/>
</dbReference>
<sequence length="299" mass="34521">MKSLYRQFQLNIQGKKLFSSDENILLAISGGVDSTVLADLLYRYEKEATKHLFLAHVDHQLRPDSAEETKLIDRQFASLGLQVFHTKWPLADQPVSGIENAARQFRYDFYQQVADKIAAKKIILAQHANDQAETVLLKIIRGGDWETVSSMAWSRPLAQDSAIQIIRPLLNIKKTDIYDYARARKLHWIEDPTNQDPDYTSRNQIRQIVLPALEKINPRAVENISAFADQMRDLQDDQLLEMLKIWIHRSAGLIPIKRSQLKEFELLLDNEKQAHGRINLANGFSLIKEKKEIKIIKER</sequence>
<comment type="similarity">
    <text evidence="6">Belongs to the tRNA(Ile)-lysidine synthase family.</text>
</comment>
<dbReference type="InterPro" id="IPR011063">
    <property type="entry name" value="TilS/TtcA_N"/>
</dbReference>
<dbReference type="RefSeq" id="WP_301711062.1">
    <property type="nucleotide sequence ID" value="NZ_SDWY01000002.1"/>
</dbReference>
<dbReference type="NCBIfam" id="TIGR02432">
    <property type="entry name" value="lysidine_TilS_N"/>
    <property type="match status" value="1"/>
</dbReference>
<dbReference type="AlphaFoldDB" id="A0AAJ1RAC5"/>
<dbReference type="PANTHER" id="PTHR43033:SF1">
    <property type="entry name" value="TRNA(ILE)-LYSIDINE SYNTHASE-RELATED"/>
    <property type="match status" value="1"/>
</dbReference>
<accession>A0AAJ1RAC5</accession>
<feature type="binding site" evidence="6">
    <location>
        <begin position="29"/>
        <end position="34"/>
    </location>
    <ligand>
        <name>ATP</name>
        <dbReference type="ChEBI" id="CHEBI:30616"/>
    </ligand>
</feature>
<keyword evidence="3 6" id="KW-0547">Nucleotide-binding</keyword>
<evidence type="ECO:0000256" key="5">
    <source>
        <dbReference type="ARBA" id="ARBA00048539"/>
    </source>
</evidence>
<comment type="domain">
    <text evidence="6">The N-terminal region contains the highly conserved SGGXDS motif, predicted to be a P-loop motif involved in ATP binding.</text>
</comment>
<evidence type="ECO:0000256" key="1">
    <source>
        <dbReference type="ARBA" id="ARBA00022598"/>
    </source>
</evidence>
<dbReference type="GO" id="GO:0005737">
    <property type="term" value="C:cytoplasm"/>
    <property type="evidence" value="ECO:0007669"/>
    <property type="project" value="UniProtKB-SubCell"/>
</dbReference>
<dbReference type="EC" id="6.3.4.19" evidence="6"/>
<evidence type="ECO:0000313" key="9">
    <source>
        <dbReference type="Proteomes" id="UP001167919"/>
    </source>
</evidence>
<gene>
    <name evidence="6 8" type="primary">tilS</name>
    <name evidence="8" type="ORF">EVC35_03930</name>
</gene>
<dbReference type="SUPFAM" id="SSF52402">
    <property type="entry name" value="Adenine nucleotide alpha hydrolases-like"/>
    <property type="match status" value="1"/>
</dbReference>
<keyword evidence="2 6" id="KW-0819">tRNA processing</keyword>
<organism evidence="8 9">
    <name type="scientific">Oenococcus sicerae</name>
    <dbReference type="NCBI Taxonomy" id="2203724"/>
    <lineage>
        <taxon>Bacteria</taxon>
        <taxon>Bacillati</taxon>
        <taxon>Bacillota</taxon>
        <taxon>Bacilli</taxon>
        <taxon>Lactobacillales</taxon>
        <taxon>Lactobacillaceae</taxon>
        <taxon>Oenococcus</taxon>
    </lineage>
</organism>
<dbReference type="InterPro" id="IPR014729">
    <property type="entry name" value="Rossmann-like_a/b/a_fold"/>
</dbReference>
<name>A0AAJ1RAC5_9LACO</name>
<evidence type="ECO:0000256" key="2">
    <source>
        <dbReference type="ARBA" id="ARBA00022694"/>
    </source>
</evidence>
<dbReference type="InterPro" id="IPR012795">
    <property type="entry name" value="tRNA_Ile_lys_synt_N"/>
</dbReference>
<dbReference type="Pfam" id="PF01171">
    <property type="entry name" value="ATP_bind_3"/>
    <property type="match status" value="1"/>
</dbReference>
<dbReference type="Gene3D" id="3.40.50.620">
    <property type="entry name" value="HUPs"/>
    <property type="match status" value="1"/>
</dbReference>
<reference evidence="8" key="1">
    <citation type="submission" date="2019-01" db="EMBL/GenBank/DDBJ databases">
        <title>Oenococcus sicerae UCMA17102.</title>
        <authorList>
            <person name="Cousin F.J."/>
            <person name="Le Guellec R."/>
            <person name="Cretenet M."/>
        </authorList>
    </citation>
    <scope>NUCLEOTIDE SEQUENCE</scope>
    <source>
        <strain evidence="8">UCMA17102</strain>
    </source>
</reference>
<dbReference type="HAMAP" id="MF_01161">
    <property type="entry name" value="tRNA_Ile_lys_synt"/>
    <property type="match status" value="1"/>
</dbReference>
<keyword evidence="4 6" id="KW-0067">ATP-binding</keyword>
<dbReference type="CDD" id="cd01992">
    <property type="entry name" value="TilS_N"/>
    <property type="match status" value="1"/>
</dbReference>
<dbReference type="InterPro" id="IPR012094">
    <property type="entry name" value="tRNA_Ile_lys_synt"/>
</dbReference>
<protein>
    <recommendedName>
        <fullName evidence="6">tRNA(Ile)-lysidine synthase</fullName>
        <ecNumber evidence="6">6.3.4.19</ecNumber>
    </recommendedName>
    <alternativeName>
        <fullName evidence="6">tRNA(Ile)-2-lysyl-cytidine synthase</fullName>
    </alternativeName>
    <alternativeName>
        <fullName evidence="6">tRNA(Ile)-lysidine synthetase</fullName>
    </alternativeName>
</protein>
<dbReference type="GO" id="GO:0005524">
    <property type="term" value="F:ATP binding"/>
    <property type="evidence" value="ECO:0007669"/>
    <property type="project" value="UniProtKB-UniRule"/>
</dbReference>
<proteinExistence type="inferred from homology"/>
<comment type="caution">
    <text evidence="8">The sequence shown here is derived from an EMBL/GenBank/DDBJ whole genome shotgun (WGS) entry which is preliminary data.</text>
</comment>
<evidence type="ECO:0000313" key="8">
    <source>
        <dbReference type="EMBL" id="MDN6900155.1"/>
    </source>
</evidence>
<dbReference type="PANTHER" id="PTHR43033">
    <property type="entry name" value="TRNA(ILE)-LYSIDINE SYNTHASE-RELATED"/>
    <property type="match status" value="1"/>
</dbReference>
<comment type="subcellular location">
    <subcellularLocation>
        <location evidence="6">Cytoplasm</location>
    </subcellularLocation>
</comment>